<dbReference type="Pfam" id="PF01757">
    <property type="entry name" value="Acyl_transf_3"/>
    <property type="match status" value="1"/>
</dbReference>
<feature type="transmembrane region" description="Helical" evidence="2">
    <location>
        <begin position="102"/>
        <end position="120"/>
    </location>
</feature>
<feature type="transmembrane region" description="Helical" evidence="2">
    <location>
        <begin position="284"/>
        <end position="304"/>
    </location>
</feature>
<keyword evidence="4" id="KW-0808">Transferase</keyword>
<gene>
    <name evidence="4" type="primary">oatA</name>
    <name evidence="4" type="ORF">Pan44_42190</name>
</gene>
<evidence type="ECO:0000259" key="3">
    <source>
        <dbReference type="Pfam" id="PF01757"/>
    </source>
</evidence>
<dbReference type="EMBL" id="CP036271">
    <property type="protein sequence ID" value="QDT56167.1"/>
    <property type="molecule type" value="Genomic_DNA"/>
</dbReference>
<dbReference type="GO" id="GO:0016020">
    <property type="term" value="C:membrane"/>
    <property type="evidence" value="ECO:0007669"/>
    <property type="project" value="TreeGrafter"/>
</dbReference>
<keyword evidence="5" id="KW-1185">Reference proteome</keyword>
<dbReference type="PANTHER" id="PTHR23028">
    <property type="entry name" value="ACETYLTRANSFERASE"/>
    <property type="match status" value="1"/>
</dbReference>
<dbReference type="Proteomes" id="UP000315700">
    <property type="component" value="Chromosome"/>
</dbReference>
<keyword evidence="2" id="KW-0472">Membrane</keyword>
<keyword evidence="4" id="KW-0012">Acyltransferase</keyword>
<feature type="domain" description="Acyltransferase 3" evidence="3">
    <location>
        <begin position="24"/>
        <end position="369"/>
    </location>
</feature>
<dbReference type="InterPro" id="IPR002656">
    <property type="entry name" value="Acyl_transf_3_dom"/>
</dbReference>
<dbReference type="AlphaFoldDB" id="A0A517SJ70"/>
<feature type="transmembrane region" description="Helical" evidence="2">
    <location>
        <begin position="253"/>
        <end position="272"/>
    </location>
</feature>
<dbReference type="InterPro" id="IPR050879">
    <property type="entry name" value="Acyltransferase_3"/>
</dbReference>
<dbReference type="KEGG" id="ccos:Pan44_42190"/>
<evidence type="ECO:0000256" key="1">
    <source>
        <dbReference type="SAM" id="MobiDB-lite"/>
    </source>
</evidence>
<sequence length="412" mass="45762">MNLPTMWTLETREYSSAPSDHRRALDGIRGIAILTVFLYDCLKLPPGGPISFVVRKASAAGWVGVDLFFVLSGFLITGILLDSRGKPGYLSSFFARRSLRIFPLYFLSLWITFVLLPQLAEFLPSAGPISERIGLLSTHQVWFWTYLQNWWMAFEGHWPDVNYLNHFWSLAVEEQFYLVWPFLVGWLSLRGLTRLCWACVIGALALRIGLWISGAPSVVMYVTTVTRMDSLALGGLFAIGLRSPVWYARLSRIAVPGMIGLAGLIVGLDAVWPVLKTQTAGAQTIGHTLLGFLFGMLVFSAAAMKPDHLAARLLSQRWLTLPGQFSYAMYVMHRPVHKLVTRADWAVVPSAIQPLAVFVATLALSLVCAALSWKFFERPFLSLKAWFPRPGEKRPASETPGEPAVQAAAATC</sequence>
<keyword evidence="2" id="KW-0812">Transmembrane</keyword>
<dbReference type="GO" id="GO:0016747">
    <property type="term" value="F:acyltransferase activity, transferring groups other than amino-acyl groups"/>
    <property type="evidence" value="ECO:0007669"/>
    <property type="project" value="InterPro"/>
</dbReference>
<organism evidence="4 5">
    <name type="scientific">Caulifigura coniformis</name>
    <dbReference type="NCBI Taxonomy" id="2527983"/>
    <lineage>
        <taxon>Bacteria</taxon>
        <taxon>Pseudomonadati</taxon>
        <taxon>Planctomycetota</taxon>
        <taxon>Planctomycetia</taxon>
        <taxon>Planctomycetales</taxon>
        <taxon>Planctomycetaceae</taxon>
        <taxon>Caulifigura</taxon>
    </lineage>
</organism>
<accession>A0A517SJ70</accession>
<feature type="transmembrane region" description="Helical" evidence="2">
    <location>
        <begin position="352"/>
        <end position="376"/>
    </location>
</feature>
<keyword evidence="2" id="KW-1133">Transmembrane helix</keyword>
<dbReference type="RefSeq" id="WP_197453522.1">
    <property type="nucleotide sequence ID" value="NZ_CP036271.1"/>
</dbReference>
<dbReference type="EC" id="2.3.1.-" evidence="4"/>
<name>A0A517SJ70_9PLAN</name>
<feature type="transmembrane region" description="Helical" evidence="2">
    <location>
        <begin position="59"/>
        <end position="81"/>
    </location>
</feature>
<evidence type="ECO:0000256" key="2">
    <source>
        <dbReference type="SAM" id="Phobius"/>
    </source>
</evidence>
<feature type="region of interest" description="Disordered" evidence="1">
    <location>
        <begin position="392"/>
        <end position="412"/>
    </location>
</feature>
<evidence type="ECO:0000313" key="4">
    <source>
        <dbReference type="EMBL" id="QDT56167.1"/>
    </source>
</evidence>
<reference evidence="4 5" key="1">
    <citation type="submission" date="2019-02" db="EMBL/GenBank/DDBJ databases">
        <title>Deep-cultivation of Planctomycetes and their phenomic and genomic characterization uncovers novel biology.</title>
        <authorList>
            <person name="Wiegand S."/>
            <person name="Jogler M."/>
            <person name="Boedeker C."/>
            <person name="Pinto D."/>
            <person name="Vollmers J."/>
            <person name="Rivas-Marin E."/>
            <person name="Kohn T."/>
            <person name="Peeters S.H."/>
            <person name="Heuer A."/>
            <person name="Rast P."/>
            <person name="Oberbeckmann S."/>
            <person name="Bunk B."/>
            <person name="Jeske O."/>
            <person name="Meyerdierks A."/>
            <person name="Storesund J.E."/>
            <person name="Kallscheuer N."/>
            <person name="Luecker S."/>
            <person name="Lage O.M."/>
            <person name="Pohl T."/>
            <person name="Merkel B.J."/>
            <person name="Hornburger P."/>
            <person name="Mueller R.-W."/>
            <person name="Bruemmer F."/>
            <person name="Labrenz M."/>
            <person name="Spormann A.M."/>
            <person name="Op den Camp H."/>
            <person name="Overmann J."/>
            <person name="Amann R."/>
            <person name="Jetten M.S.M."/>
            <person name="Mascher T."/>
            <person name="Medema M.H."/>
            <person name="Devos D.P."/>
            <person name="Kaster A.-K."/>
            <person name="Ovreas L."/>
            <person name="Rohde M."/>
            <person name="Galperin M.Y."/>
            <person name="Jogler C."/>
        </authorList>
    </citation>
    <scope>NUCLEOTIDE SEQUENCE [LARGE SCALE GENOMIC DNA]</scope>
    <source>
        <strain evidence="4 5">Pan44</strain>
    </source>
</reference>
<protein>
    <submittedName>
        <fullName evidence="4">O-acetyltransferase OatA</fullName>
        <ecNumber evidence="4">2.3.1.-</ecNumber>
    </submittedName>
</protein>
<dbReference type="InParanoid" id="A0A517SJ70"/>
<dbReference type="PANTHER" id="PTHR23028:SF53">
    <property type="entry name" value="ACYL_TRANSF_3 DOMAIN-CONTAINING PROTEIN"/>
    <property type="match status" value="1"/>
</dbReference>
<dbReference type="GO" id="GO:0009103">
    <property type="term" value="P:lipopolysaccharide biosynthetic process"/>
    <property type="evidence" value="ECO:0007669"/>
    <property type="project" value="TreeGrafter"/>
</dbReference>
<feature type="transmembrane region" description="Helical" evidence="2">
    <location>
        <begin position="167"/>
        <end position="188"/>
    </location>
</feature>
<proteinExistence type="predicted"/>
<evidence type="ECO:0000313" key="5">
    <source>
        <dbReference type="Proteomes" id="UP000315700"/>
    </source>
</evidence>